<sequence length="290" mass="32774">MIAFWCGVALMIGIVLLIVWLPALRSGKTATTDIRKETNIALYRNQLALADKQFSADEKDKILLDELKQEISIGLLHDVNDNPLEAPESLTVPGTDNSVKKSLFIPASMTLVALLIPLLGYSLYGQYSESAQYSQQERMDPFAGMDIEQIQDRVITELQQRIRQAPNDGDAWFMLGQRYLNSNEFNNALIAFDRTEKIRGQDAELLTAKAATLYYQAGQRMTPQARIWLNDALTLDPKHITALMLLASDHFLNAQYQQAIDIWQSLLDSNNPKVNRVKLIEAINMARMMK</sequence>
<keyword evidence="6" id="KW-0812">Transmembrane</keyword>
<keyword evidence="2" id="KW-0677">Repeat</keyword>
<dbReference type="PROSITE" id="PS50005">
    <property type="entry name" value="TPR"/>
    <property type="match status" value="1"/>
</dbReference>
<reference evidence="9" key="1">
    <citation type="submission" date="2017-09" db="EMBL/GenBank/DDBJ databases">
        <title>FDA dAtabase for Regulatory Grade micrObial Sequences (FDA-ARGOS): Supporting development and validation of Infectious Disease Dx tests.</title>
        <authorList>
            <person name="Minogue T."/>
            <person name="Wolcott M."/>
            <person name="Wasieloski L."/>
            <person name="Aguilar W."/>
            <person name="Moore D."/>
            <person name="Tallon L."/>
            <person name="Sadzewicz L."/>
            <person name="Ott S."/>
            <person name="Zhao X."/>
            <person name="Nagaraj S."/>
            <person name="Vavikolanu K."/>
            <person name="Aluvathingal J."/>
            <person name="Nadendla S."/>
            <person name="Sichtig H."/>
        </authorList>
    </citation>
    <scope>NUCLEOTIDE SEQUENCE [LARGE SCALE GENOMIC DNA]</scope>
    <source>
        <strain evidence="9">FDAARGOS_387</strain>
    </source>
</reference>
<evidence type="ECO:0000256" key="6">
    <source>
        <dbReference type="SAM" id="Phobius"/>
    </source>
</evidence>
<dbReference type="EMBL" id="PDDX01000001">
    <property type="protein sequence ID" value="PHI28336.1"/>
    <property type="molecule type" value="Genomic_DNA"/>
</dbReference>
<dbReference type="STRING" id="1111728.GCA_000427805_02422"/>
<dbReference type="PANTHER" id="PTHR47870:SF4">
    <property type="entry name" value="CYTOCHROME C-TYPE BIOGENESIS PROTEIN CYCH"/>
    <property type="match status" value="1"/>
</dbReference>
<evidence type="ECO:0000256" key="5">
    <source>
        <dbReference type="PROSITE-ProRule" id="PRU00339"/>
    </source>
</evidence>
<comment type="subcellular location">
    <subcellularLocation>
        <location evidence="1">Cell envelope</location>
    </subcellularLocation>
</comment>
<protein>
    <submittedName>
        <fullName evidence="8">C-type cytochrome biogenesis protein CcmI</fullName>
    </submittedName>
</protein>
<keyword evidence="9" id="KW-1185">Reference proteome</keyword>
<evidence type="ECO:0000256" key="3">
    <source>
        <dbReference type="ARBA" id="ARBA00022748"/>
    </source>
</evidence>
<gene>
    <name evidence="8" type="primary">ccmI</name>
    <name evidence="8" type="ORF">CRN84_02770</name>
</gene>
<dbReference type="InterPro" id="IPR011990">
    <property type="entry name" value="TPR-like_helical_dom_sf"/>
</dbReference>
<evidence type="ECO:0000313" key="9">
    <source>
        <dbReference type="Proteomes" id="UP000224974"/>
    </source>
</evidence>
<dbReference type="OrthoDB" id="9776053at2"/>
<dbReference type="Proteomes" id="UP000224974">
    <property type="component" value="Unassembled WGS sequence"/>
</dbReference>
<keyword evidence="4 5" id="KW-0802">TPR repeat</keyword>
<dbReference type="RefSeq" id="WP_029095119.1">
    <property type="nucleotide sequence ID" value="NZ_PDDX01000001.1"/>
</dbReference>
<name>A0A2C6DAU7_9GAMM</name>
<dbReference type="InterPro" id="IPR051263">
    <property type="entry name" value="C-type_cytochrome_biogenesis"/>
</dbReference>
<feature type="transmembrane region" description="Helical" evidence="6">
    <location>
        <begin position="103"/>
        <end position="124"/>
    </location>
</feature>
<keyword evidence="3" id="KW-0201">Cytochrome c-type biogenesis</keyword>
<feature type="repeat" description="TPR" evidence="5">
    <location>
        <begin position="169"/>
        <end position="202"/>
    </location>
</feature>
<proteinExistence type="predicted"/>
<evidence type="ECO:0000256" key="1">
    <source>
        <dbReference type="ARBA" id="ARBA00004196"/>
    </source>
</evidence>
<dbReference type="SUPFAM" id="SSF48452">
    <property type="entry name" value="TPR-like"/>
    <property type="match status" value="1"/>
</dbReference>
<evidence type="ECO:0000256" key="4">
    <source>
        <dbReference type="ARBA" id="ARBA00022803"/>
    </source>
</evidence>
<feature type="domain" description="Cytochrome c-type biogenesis protein H TPR" evidence="7">
    <location>
        <begin position="142"/>
        <end position="269"/>
    </location>
</feature>
<keyword evidence="6" id="KW-1133">Transmembrane helix</keyword>
<dbReference type="GO" id="GO:0005886">
    <property type="term" value="C:plasma membrane"/>
    <property type="evidence" value="ECO:0007669"/>
    <property type="project" value="TreeGrafter"/>
</dbReference>
<evidence type="ECO:0000259" key="7">
    <source>
        <dbReference type="Pfam" id="PF23914"/>
    </source>
</evidence>
<accession>A0A2C6DAU7</accession>
<dbReference type="AlphaFoldDB" id="A0A2C6DAU7"/>
<dbReference type="PANTHER" id="PTHR47870">
    <property type="entry name" value="CYTOCHROME C-TYPE BIOGENESIS PROTEIN CCMH"/>
    <property type="match status" value="1"/>
</dbReference>
<dbReference type="InterPro" id="IPR017560">
    <property type="entry name" value="Cyt_c_biogenesis_CcmI"/>
</dbReference>
<organism evidence="8 9">
    <name type="scientific">Budvicia aquatica</name>
    <dbReference type="NCBI Taxonomy" id="82979"/>
    <lineage>
        <taxon>Bacteria</taxon>
        <taxon>Pseudomonadati</taxon>
        <taxon>Pseudomonadota</taxon>
        <taxon>Gammaproteobacteria</taxon>
        <taxon>Enterobacterales</taxon>
        <taxon>Budviciaceae</taxon>
        <taxon>Budvicia</taxon>
    </lineage>
</organism>
<dbReference type="InterPro" id="IPR056413">
    <property type="entry name" value="TPR_CcmH_CycH"/>
</dbReference>
<dbReference type="GO" id="GO:0017004">
    <property type="term" value="P:cytochrome complex assembly"/>
    <property type="evidence" value="ECO:0007669"/>
    <property type="project" value="UniProtKB-KW"/>
</dbReference>
<comment type="caution">
    <text evidence="8">The sequence shown here is derived from an EMBL/GenBank/DDBJ whole genome shotgun (WGS) entry which is preliminary data.</text>
</comment>
<evidence type="ECO:0000313" key="8">
    <source>
        <dbReference type="EMBL" id="PHI28336.1"/>
    </source>
</evidence>
<dbReference type="Pfam" id="PF23914">
    <property type="entry name" value="TPR_CcmH_CycH"/>
    <property type="match status" value="1"/>
</dbReference>
<dbReference type="NCBIfam" id="TIGR03142">
    <property type="entry name" value="cytochro_ccmI"/>
    <property type="match status" value="1"/>
</dbReference>
<keyword evidence="6" id="KW-0472">Membrane</keyword>
<dbReference type="Gene3D" id="1.25.40.10">
    <property type="entry name" value="Tetratricopeptide repeat domain"/>
    <property type="match status" value="1"/>
</dbReference>
<dbReference type="GO" id="GO:0030313">
    <property type="term" value="C:cell envelope"/>
    <property type="evidence" value="ECO:0007669"/>
    <property type="project" value="UniProtKB-SubCell"/>
</dbReference>
<dbReference type="InterPro" id="IPR019734">
    <property type="entry name" value="TPR_rpt"/>
</dbReference>
<evidence type="ECO:0000256" key="2">
    <source>
        <dbReference type="ARBA" id="ARBA00022737"/>
    </source>
</evidence>